<protein>
    <submittedName>
        <fullName evidence="1">Uncharacterized protein</fullName>
    </submittedName>
</protein>
<keyword evidence="2" id="KW-1185">Reference proteome</keyword>
<dbReference type="Proteomes" id="UP000683360">
    <property type="component" value="Unassembled WGS sequence"/>
</dbReference>
<organism evidence="1 2">
    <name type="scientific">Mytilus edulis</name>
    <name type="common">Blue mussel</name>
    <dbReference type="NCBI Taxonomy" id="6550"/>
    <lineage>
        <taxon>Eukaryota</taxon>
        <taxon>Metazoa</taxon>
        <taxon>Spiralia</taxon>
        <taxon>Lophotrochozoa</taxon>
        <taxon>Mollusca</taxon>
        <taxon>Bivalvia</taxon>
        <taxon>Autobranchia</taxon>
        <taxon>Pteriomorphia</taxon>
        <taxon>Mytilida</taxon>
        <taxon>Mytiloidea</taxon>
        <taxon>Mytilidae</taxon>
        <taxon>Mytilinae</taxon>
        <taxon>Mytilus</taxon>
    </lineage>
</organism>
<reference evidence="1" key="1">
    <citation type="submission" date="2021-03" db="EMBL/GenBank/DDBJ databases">
        <authorList>
            <person name="Bekaert M."/>
        </authorList>
    </citation>
    <scope>NUCLEOTIDE SEQUENCE</scope>
</reference>
<comment type="caution">
    <text evidence="1">The sequence shown here is derived from an EMBL/GenBank/DDBJ whole genome shotgun (WGS) entry which is preliminary data.</text>
</comment>
<name>A0A8S3QV43_MYTED</name>
<dbReference type="EMBL" id="CAJPWZ010000672">
    <property type="protein sequence ID" value="CAG2198244.1"/>
    <property type="molecule type" value="Genomic_DNA"/>
</dbReference>
<evidence type="ECO:0000313" key="1">
    <source>
        <dbReference type="EMBL" id="CAG2198244.1"/>
    </source>
</evidence>
<proteinExistence type="predicted"/>
<gene>
    <name evidence="1" type="ORF">MEDL_13010</name>
</gene>
<dbReference type="AlphaFoldDB" id="A0A8S3QV43"/>
<sequence length="198" mass="22877">MSHSNIESLHFYKYLSQKIGSVEIVRARRLSFIFSDLACSDKETYQITSGSRGEGLDLKDSDFDIMYIKSLFVVYEPGKNDVKDQRLQFVMDIEDTSPCFTHLRLNSMFDTLPYFYQQMMQQHRGKNFISSELYKSQILKENSSFLPMLNDIHGPCLTNYSGELFLFDYILLGIVLQMLRVLGYGSDLLPSELFSSSC</sequence>
<evidence type="ECO:0000313" key="2">
    <source>
        <dbReference type="Proteomes" id="UP000683360"/>
    </source>
</evidence>
<accession>A0A8S3QV43</accession>